<dbReference type="EMBL" id="JBBKZV010000023">
    <property type="protein sequence ID" value="MEJ8825523.1"/>
    <property type="molecule type" value="Genomic_DNA"/>
</dbReference>
<dbReference type="Pfam" id="PF13452">
    <property type="entry name" value="FAS1_DH_region"/>
    <property type="match status" value="1"/>
</dbReference>
<gene>
    <name evidence="2" type="ORF">WKW80_26450</name>
</gene>
<dbReference type="SUPFAM" id="SSF54637">
    <property type="entry name" value="Thioesterase/thiol ester dehydrase-isomerase"/>
    <property type="match status" value="1"/>
</dbReference>
<reference evidence="2 3" key="1">
    <citation type="submission" date="2024-03" db="EMBL/GenBank/DDBJ databases">
        <title>Novel species of the genus Variovorax.</title>
        <authorList>
            <person name="Liu Q."/>
            <person name="Xin Y.-H."/>
        </authorList>
    </citation>
    <scope>NUCLEOTIDE SEQUENCE [LARGE SCALE GENOMIC DNA]</scope>
    <source>
        <strain evidence="2 3">KACC 18501</strain>
    </source>
</reference>
<name>A0ABU8W6J1_9BURK</name>
<dbReference type="InterPro" id="IPR039569">
    <property type="entry name" value="FAS1-like_DH_region"/>
</dbReference>
<dbReference type="Proteomes" id="UP001363010">
    <property type="component" value="Unassembled WGS sequence"/>
</dbReference>
<proteinExistence type="predicted"/>
<feature type="domain" description="FAS1-like dehydratase" evidence="1">
    <location>
        <begin position="6"/>
        <end position="137"/>
    </location>
</feature>
<dbReference type="InterPro" id="IPR029069">
    <property type="entry name" value="HotDog_dom_sf"/>
</dbReference>
<dbReference type="CDD" id="cd03441">
    <property type="entry name" value="R_hydratase_like"/>
    <property type="match status" value="1"/>
</dbReference>
<organism evidence="2 3">
    <name type="scientific">Variovorax humicola</name>
    <dbReference type="NCBI Taxonomy" id="1769758"/>
    <lineage>
        <taxon>Bacteria</taxon>
        <taxon>Pseudomonadati</taxon>
        <taxon>Pseudomonadota</taxon>
        <taxon>Betaproteobacteria</taxon>
        <taxon>Burkholderiales</taxon>
        <taxon>Comamonadaceae</taxon>
        <taxon>Variovorax</taxon>
    </lineage>
</organism>
<evidence type="ECO:0000313" key="2">
    <source>
        <dbReference type="EMBL" id="MEJ8825523.1"/>
    </source>
</evidence>
<dbReference type="InterPro" id="IPR016709">
    <property type="entry name" value="HadA-like"/>
</dbReference>
<dbReference type="PIRSF" id="PIRSF018072">
    <property type="entry name" value="UCP018072"/>
    <property type="match status" value="1"/>
</dbReference>
<sequence length="146" mass="16063">MIDKKWINHELPPSVLPLERTRLQFFAKAIGETDPVYTDVAAAQAAGYADLPAPPTFLFAAELDSGAVDRMLQDLGVPVAKLLHGEQGFTYHLPACAGDTITVRTRIEDIYDKKNGALEFVVKTSKAFNQRAELVAELRAVVVCRH</sequence>
<accession>A0ABU8W6J1</accession>
<dbReference type="RefSeq" id="WP_340366553.1">
    <property type="nucleotide sequence ID" value="NZ_JBBKZV010000023.1"/>
</dbReference>
<keyword evidence="3" id="KW-1185">Reference proteome</keyword>
<dbReference type="Gene3D" id="3.10.129.10">
    <property type="entry name" value="Hotdog Thioesterase"/>
    <property type="match status" value="1"/>
</dbReference>
<comment type="caution">
    <text evidence="2">The sequence shown here is derived from an EMBL/GenBank/DDBJ whole genome shotgun (WGS) entry which is preliminary data.</text>
</comment>
<evidence type="ECO:0000313" key="3">
    <source>
        <dbReference type="Proteomes" id="UP001363010"/>
    </source>
</evidence>
<evidence type="ECO:0000259" key="1">
    <source>
        <dbReference type="Pfam" id="PF13452"/>
    </source>
</evidence>
<protein>
    <submittedName>
        <fullName evidence="2">MaoC family dehydratase N-terminal domain-containing protein</fullName>
    </submittedName>
</protein>